<dbReference type="Pfam" id="PF25238">
    <property type="entry name" value="OGFOD2-like"/>
    <property type="match status" value="1"/>
</dbReference>
<dbReference type="EMBL" id="JAMSHJ010000006">
    <property type="protein sequence ID" value="KAI5401330.1"/>
    <property type="molecule type" value="Genomic_DNA"/>
</dbReference>
<evidence type="ECO:0000313" key="2">
    <source>
        <dbReference type="EMBL" id="KAI5401330.1"/>
    </source>
</evidence>
<keyword evidence="3" id="KW-1185">Reference proteome</keyword>
<keyword evidence="1" id="KW-1133">Transmembrane helix</keyword>
<sequence length="208" mass="24352">MHNHHHHHQNGSLERRAQASNGDIATNGSNGVVGASNSITRLLGNPRIDHMPDNYEDLPLDFNPLVFTSLERHLPSHILNLSRDLKAHYMSNILLRYLPHSERIRMQKQKEYRQNIILNYPPLHKEMYTMLSENFFAPSFLRAIKENTEAGFRSILAEPSRGIYTFEIFQPHFCEMLVSEVSHSFSFLFMHISLHLFYISVLYFLIRF</sequence>
<dbReference type="Gramene" id="Psat06G0597800-T2">
    <property type="protein sequence ID" value="KAI5401330.1"/>
    <property type="gene ID" value="KIW84_065978"/>
</dbReference>
<reference evidence="2 3" key="1">
    <citation type="journal article" date="2022" name="Nat. Genet.">
        <title>Improved pea reference genome and pan-genome highlight genomic features and evolutionary characteristics.</title>
        <authorList>
            <person name="Yang T."/>
            <person name="Liu R."/>
            <person name="Luo Y."/>
            <person name="Hu S."/>
            <person name="Wang D."/>
            <person name="Wang C."/>
            <person name="Pandey M.K."/>
            <person name="Ge S."/>
            <person name="Xu Q."/>
            <person name="Li N."/>
            <person name="Li G."/>
            <person name="Huang Y."/>
            <person name="Saxena R.K."/>
            <person name="Ji Y."/>
            <person name="Li M."/>
            <person name="Yan X."/>
            <person name="He Y."/>
            <person name="Liu Y."/>
            <person name="Wang X."/>
            <person name="Xiang C."/>
            <person name="Varshney R.K."/>
            <person name="Ding H."/>
            <person name="Gao S."/>
            <person name="Zong X."/>
        </authorList>
    </citation>
    <scope>NUCLEOTIDE SEQUENCE [LARGE SCALE GENOMIC DNA]</scope>
    <source>
        <strain evidence="2 3">cv. Zhongwan 6</strain>
    </source>
</reference>
<dbReference type="AlphaFoldDB" id="A0A9D5AD60"/>
<dbReference type="PANTHER" id="PTHR24014:SF20">
    <property type="entry name" value="2OG-FE(II) OXYGENASE FAMILY OXIDOREDUCTASE"/>
    <property type="match status" value="1"/>
</dbReference>
<dbReference type="Proteomes" id="UP001058974">
    <property type="component" value="Chromosome 6"/>
</dbReference>
<evidence type="ECO:0000256" key="1">
    <source>
        <dbReference type="SAM" id="Phobius"/>
    </source>
</evidence>
<keyword evidence="1" id="KW-0812">Transmembrane</keyword>
<evidence type="ECO:0000313" key="3">
    <source>
        <dbReference type="Proteomes" id="UP001058974"/>
    </source>
</evidence>
<proteinExistence type="predicted"/>
<dbReference type="PANTHER" id="PTHR24014">
    <property type="entry name" value="2-OXOGLUTARATE AND IRON-DEPENDENT OXYGENASE DOMAIN-CONTAINING PROTEIN 2"/>
    <property type="match status" value="1"/>
</dbReference>
<organism evidence="2 3">
    <name type="scientific">Pisum sativum</name>
    <name type="common">Garden pea</name>
    <name type="synonym">Lathyrus oleraceus</name>
    <dbReference type="NCBI Taxonomy" id="3888"/>
    <lineage>
        <taxon>Eukaryota</taxon>
        <taxon>Viridiplantae</taxon>
        <taxon>Streptophyta</taxon>
        <taxon>Embryophyta</taxon>
        <taxon>Tracheophyta</taxon>
        <taxon>Spermatophyta</taxon>
        <taxon>Magnoliopsida</taxon>
        <taxon>eudicotyledons</taxon>
        <taxon>Gunneridae</taxon>
        <taxon>Pentapetalae</taxon>
        <taxon>rosids</taxon>
        <taxon>fabids</taxon>
        <taxon>Fabales</taxon>
        <taxon>Fabaceae</taxon>
        <taxon>Papilionoideae</taxon>
        <taxon>50 kb inversion clade</taxon>
        <taxon>NPAAA clade</taxon>
        <taxon>Hologalegina</taxon>
        <taxon>IRL clade</taxon>
        <taxon>Fabeae</taxon>
        <taxon>Lathyrus</taxon>
    </lineage>
</organism>
<keyword evidence="1" id="KW-0472">Membrane</keyword>
<comment type="caution">
    <text evidence="2">The sequence shown here is derived from an EMBL/GenBank/DDBJ whole genome shotgun (WGS) entry which is preliminary data.</text>
</comment>
<feature type="transmembrane region" description="Helical" evidence="1">
    <location>
        <begin position="185"/>
        <end position="206"/>
    </location>
</feature>
<name>A0A9D5AD60_PEA</name>
<accession>A0A9D5AD60</accession>
<gene>
    <name evidence="2" type="ORF">KIW84_065978</name>
</gene>
<protein>
    <submittedName>
        <fullName evidence="2">Uncharacterized protein</fullName>
    </submittedName>
</protein>